<dbReference type="InterPro" id="IPR008407">
    <property type="entry name" value="Brnchd-chn_aa_trnsp_AzlD"/>
</dbReference>
<feature type="transmembrane region" description="Helical" evidence="1">
    <location>
        <begin position="41"/>
        <end position="64"/>
    </location>
</feature>
<feature type="transmembrane region" description="Helical" evidence="1">
    <location>
        <begin position="70"/>
        <end position="95"/>
    </location>
</feature>
<dbReference type="Pfam" id="PF05437">
    <property type="entry name" value="AzlD"/>
    <property type="match status" value="1"/>
</dbReference>
<proteinExistence type="predicted"/>
<name>A0A1S7PQ51_9HYPH</name>
<dbReference type="RefSeq" id="WP_052820345.1">
    <property type="nucleotide sequence ID" value="NZ_LT009723.1"/>
</dbReference>
<evidence type="ECO:0008006" key="4">
    <source>
        <dbReference type="Google" id="ProtNLM"/>
    </source>
</evidence>
<gene>
    <name evidence="2" type="ORF">AGR3A_Cc280083</name>
</gene>
<evidence type="ECO:0000313" key="3">
    <source>
        <dbReference type="Proteomes" id="UP000191988"/>
    </source>
</evidence>
<protein>
    <recommendedName>
        <fullName evidence="4">Branched-chain amino acid transport</fullName>
    </recommendedName>
</protein>
<keyword evidence="1" id="KW-0812">Transmembrane</keyword>
<feature type="transmembrane region" description="Helical" evidence="1">
    <location>
        <begin position="6"/>
        <end position="29"/>
    </location>
</feature>
<keyword evidence="3" id="KW-1185">Reference proteome</keyword>
<organism evidence="2 3">
    <name type="scientific">Agrobacterium tomkonis CFBP 6623</name>
    <dbReference type="NCBI Taxonomy" id="1183432"/>
    <lineage>
        <taxon>Bacteria</taxon>
        <taxon>Pseudomonadati</taxon>
        <taxon>Pseudomonadota</taxon>
        <taxon>Alphaproteobacteria</taxon>
        <taxon>Hyphomicrobiales</taxon>
        <taxon>Rhizobiaceae</taxon>
        <taxon>Rhizobium/Agrobacterium group</taxon>
        <taxon>Agrobacterium</taxon>
        <taxon>Agrobacterium tumefaciens complex</taxon>
    </lineage>
</organism>
<dbReference type="Proteomes" id="UP000191988">
    <property type="component" value="Unassembled WGS sequence"/>
</dbReference>
<sequence length="100" mass="10027">MTLDVNTLLTILAMMAATVATRLGGLLLVSHFTLTPRLKKALGVVPPAVLMAVVTPTALASGLAETIACAVTAVAALRLSLLPAATLGVVTVALLRGIGL</sequence>
<keyword evidence="1" id="KW-1133">Transmembrane helix</keyword>
<keyword evidence="1" id="KW-0472">Membrane</keyword>
<dbReference type="AlphaFoldDB" id="A0A1S7PQ51"/>
<accession>A0A1S7PQ51</accession>
<evidence type="ECO:0000313" key="2">
    <source>
        <dbReference type="EMBL" id="CUX24834.1"/>
    </source>
</evidence>
<dbReference type="STRING" id="1183432.AGR3A_Cc280083"/>
<evidence type="ECO:0000256" key="1">
    <source>
        <dbReference type="SAM" id="Phobius"/>
    </source>
</evidence>
<reference evidence="3" key="1">
    <citation type="submission" date="2016-01" db="EMBL/GenBank/DDBJ databases">
        <authorList>
            <person name="Regsiter A."/>
            <person name="william w."/>
        </authorList>
    </citation>
    <scope>NUCLEOTIDE SEQUENCE [LARGE SCALE GENOMIC DNA]</scope>
    <source>
        <strain evidence="3">CFBP 6623</strain>
    </source>
</reference>
<dbReference type="EMBL" id="FBWK01000021">
    <property type="protein sequence ID" value="CUX24834.1"/>
    <property type="molecule type" value="Genomic_DNA"/>
</dbReference>